<evidence type="ECO:0000259" key="7">
    <source>
        <dbReference type="Pfam" id="PF01571"/>
    </source>
</evidence>
<keyword evidence="3 5" id="KW-0808">Transferase</keyword>
<evidence type="ECO:0000256" key="3">
    <source>
        <dbReference type="ARBA" id="ARBA00022679"/>
    </source>
</evidence>
<dbReference type="GO" id="GO:0004047">
    <property type="term" value="F:aminomethyltransferase activity"/>
    <property type="evidence" value="ECO:0007669"/>
    <property type="project" value="UniProtKB-UniRule"/>
</dbReference>
<dbReference type="SUPFAM" id="SSF101790">
    <property type="entry name" value="Aminomethyltransferase beta-barrel domain"/>
    <property type="match status" value="1"/>
</dbReference>
<gene>
    <name evidence="5" type="primary">gcvT</name>
    <name evidence="9" type="ORF">Natoc_4332</name>
</gene>
<keyword evidence="9" id="KW-0489">Methyltransferase</keyword>
<dbReference type="InterPro" id="IPR006223">
    <property type="entry name" value="GcvT"/>
</dbReference>
<comment type="subunit">
    <text evidence="5">The glycine cleavage system is composed of four proteins: P, T, L and H.</text>
</comment>
<feature type="domain" description="Aminomethyltransferase C-terminal" evidence="8">
    <location>
        <begin position="284"/>
        <end position="359"/>
    </location>
</feature>
<evidence type="ECO:0000256" key="1">
    <source>
        <dbReference type="ARBA" id="ARBA00008609"/>
    </source>
</evidence>
<dbReference type="AlphaFoldDB" id="L0K659"/>
<protein>
    <recommendedName>
        <fullName evidence="5">Probable aminomethyltransferase</fullName>
        <ecNumber evidence="5">2.1.2.10</ecNumber>
    </recommendedName>
    <alternativeName>
        <fullName evidence="5">Glycine cleavage system T protein</fullName>
    </alternativeName>
</protein>
<dbReference type="OrthoDB" id="2001at2157"/>
<dbReference type="Gene3D" id="3.30.1360.120">
    <property type="entry name" value="Probable tRNA modification gtpase trme, domain 1"/>
    <property type="match status" value="1"/>
</dbReference>
<dbReference type="InterPro" id="IPR028896">
    <property type="entry name" value="GcvT/YgfZ/DmdA"/>
</dbReference>
<dbReference type="Proteomes" id="UP000010878">
    <property type="component" value="Plasmid 2"/>
</dbReference>
<dbReference type="SUPFAM" id="SSF103025">
    <property type="entry name" value="Folate-binding domain"/>
    <property type="match status" value="1"/>
</dbReference>
<feature type="binding site" evidence="6">
    <location>
        <position position="200"/>
    </location>
    <ligand>
        <name>substrate</name>
    </ligand>
</feature>
<dbReference type="InterPro" id="IPR006222">
    <property type="entry name" value="GCVT_N"/>
</dbReference>
<dbReference type="GO" id="GO:0008168">
    <property type="term" value="F:methyltransferase activity"/>
    <property type="evidence" value="ECO:0007669"/>
    <property type="project" value="UniProtKB-KW"/>
</dbReference>
<evidence type="ECO:0000256" key="6">
    <source>
        <dbReference type="PIRSR" id="PIRSR006487-1"/>
    </source>
</evidence>
<dbReference type="PANTHER" id="PTHR43757:SF2">
    <property type="entry name" value="AMINOMETHYLTRANSFERASE, MITOCHONDRIAL"/>
    <property type="match status" value="1"/>
</dbReference>
<dbReference type="RefSeq" id="WP_015323451.1">
    <property type="nucleotide sequence ID" value="NC_019976.1"/>
</dbReference>
<evidence type="ECO:0000313" key="10">
    <source>
        <dbReference type="Proteomes" id="UP000010878"/>
    </source>
</evidence>
<dbReference type="PANTHER" id="PTHR43757">
    <property type="entry name" value="AMINOMETHYLTRANSFERASE"/>
    <property type="match status" value="1"/>
</dbReference>
<keyword evidence="10" id="KW-1185">Reference proteome</keyword>
<dbReference type="PIRSF" id="PIRSF006487">
    <property type="entry name" value="GcvT"/>
    <property type="match status" value="1"/>
</dbReference>
<dbReference type="NCBIfam" id="TIGR00528">
    <property type="entry name" value="gcvT"/>
    <property type="match status" value="1"/>
</dbReference>
<dbReference type="EMBL" id="CP003931">
    <property type="protein sequence ID" value="AGB40020.1"/>
    <property type="molecule type" value="Genomic_DNA"/>
</dbReference>
<accession>L0K659</accession>
<comment type="function">
    <text evidence="5">The glycine cleavage system catalyzes the degradation of glycine.</text>
</comment>
<sequence>MTSHKPSLYQTHRNTGADFTDFGGWEMPVTFDSIRTEHTAVREQVGRFDISHMSEVVVRGPDATALLNQLTTNDVDELAPGDAQYSCILDEDGVILDDVVIYRYPDQEGYLFVPNAGHGEQMTTRCEDWASTLDLEVTVEDQTEETGMIAVQGPDAVEAVESTVADSVEDLSPFTARRTEIADVSCLVARTGYTGEDGYEILFPATSSETVWTAFDGIQPCGLGARDTLRLEAGLLLSGQDFDPDQEPRTPLEARLGFVVDFEKSSFVGKGALQELDANGVDERIVGLRIEDRAIARQGYSILNDGDEIGHVTSGTMSPTFDTPLALGYVDSKFTEEGTQLGIEIRNRTVDATIVNQRFLETLETDA</sequence>
<keyword evidence="2 5" id="KW-0032">Aminotransferase</keyword>
<dbReference type="NCBIfam" id="NF001567">
    <property type="entry name" value="PRK00389.1"/>
    <property type="match status" value="1"/>
</dbReference>
<dbReference type="HOGENOM" id="CLU_007884_10_2_2"/>
<dbReference type="InterPro" id="IPR022903">
    <property type="entry name" value="GcvT_bac"/>
</dbReference>
<comment type="catalytic activity">
    <reaction evidence="4 5">
        <text>N(6)-[(R)-S(8)-aminomethyldihydrolipoyl]-L-lysyl-[protein] + (6S)-5,6,7,8-tetrahydrofolate = N(6)-[(R)-dihydrolipoyl]-L-lysyl-[protein] + (6R)-5,10-methylene-5,6,7,8-tetrahydrofolate + NH4(+)</text>
        <dbReference type="Rhea" id="RHEA:16945"/>
        <dbReference type="Rhea" id="RHEA-COMP:10475"/>
        <dbReference type="Rhea" id="RHEA-COMP:10492"/>
        <dbReference type="ChEBI" id="CHEBI:15636"/>
        <dbReference type="ChEBI" id="CHEBI:28938"/>
        <dbReference type="ChEBI" id="CHEBI:57453"/>
        <dbReference type="ChEBI" id="CHEBI:83100"/>
        <dbReference type="ChEBI" id="CHEBI:83143"/>
        <dbReference type="EC" id="2.1.2.10"/>
    </reaction>
</comment>
<dbReference type="Pfam" id="PF08669">
    <property type="entry name" value="GCV_T_C"/>
    <property type="match status" value="1"/>
</dbReference>
<evidence type="ECO:0000256" key="5">
    <source>
        <dbReference type="HAMAP-Rule" id="MF_00259"/>
    </source>
</evidence>
<dbReference type="InterPro" id="IPR027266">
    <property type="entry name" value="TrmE/GcvT-like"/>
</dbReference>
<evidence type="ECO:0000313" key="9">
    <source>
        <dbReference type="EMBL" id="AGB40020.1"/>
    </source>
</evidence>
<dbReference type="InterPro" id="IPR029043">
    <property type="entry name" value="GcvT/YgfZ_C"/>
</dbReference>
<proteinExistence type="inferred from homology"/>
<dbReference type="GO" id="GO:0019464">
    <property type="term" value="P:glycine decarboxylation via glycine cleavage system"/>
    <property type="evidence" value="ECO:0007669"/>
    <property type="project" value="UniProtKB-UniRule"/>
</dbReference>
<evidence type="ECO:0000259" key="8">
    <source>
        <dbReference type="Pfam" id="PF08669"/>
    </source>
</evidence>
<dbReference type="GO" id="GO:0005960">
    <property type="term" value="C:glycine cleavage complex"/>
    <property type="evidence" value="ECO:0007669"/>
    <property type="project" value="InterPro"/>
</dbReference>
<dbReference type="GeneID" id="14406058"/>
<dbReference type="GO" id="GO:0008483">
    <property type="term" value="F:transaminase activity"/>
    <property type="evidence" value="ECO:0007669"/>
    <property type="project" value="UniProtKB-KW"/>
</dbReference>
<dbReference type="EC" id="2.1.2.10" evidence="5"/>
<dbReference type="HAMAP" id="MF_00259">
    <property type="entry name" value="GcvT"/>
    <property type="match status" value="1"/>
</dbReference>
<dbReference type="KEGG" id="nou:Natoc_4332"/>
<name>L0K659_9EURY</name>
<comment type="similarity">
    <text evidence="1 5">Belongs to the GcvT family.</text>
</comment>
<evidence type="ECO:0000256" key="4">
    <source>
        <dbReference type="ARBA" id="ARBA00047665"/>
    </source>
</evidence>
<feature type="domain" description="GCVT N-terminal" evidence="7">
    <location>
        <begin position="8"/>
        <end position="264"/>
    </location>
</feature>
<dbReference type="Pfam" id="PF01571">
    <property type="entry name" value="GCV_T"/>
    <property type="match status" value="1"/>
</dbReference>
<keyword evidence="9" id="KW-0614">Plasmid</keyword>
<reference evidence="9 10" key="1">
    <citation type="submission" date="2012-11" db="EMBL/GenBank/DDBJ databases">
        <title>FINISHED of Natronococcus occultus SP4, DSM 3396.</title>
        <authorList>
            <consortium name="DOE Joint Genome Institute"/>
            <person name="Eisen J."/>
            <person name="Huntemann M."/>
            <person name="Wei C.-L."/>
            <person name="Han J."/>
            <person name="Detter J.C."/>
            <person name="Han C."/>
            <person name="Tapia R."/>
            <person name="Chen A."/>
            <person name="Kyrpides N."/>
            <person name="Mavromatis K."/>
            <person name="Markowitz V."/>
            <person name="Szeto E."/>
            <person name="Ivanova N."/>
            <person name="Mikhailova N."/>
            <person name="Ovchinnikova G."/>
            <person name="Pagani I."/>
            <person name="Pati A."/>
            <person name="Goodwin L."/>
            <person name="Nordberg H.P."/>
            <person name="Cantor M.N."/>
            <person name="Hua S.X."/>
            <person name="Woyke T."/>
            <person name="Eisen J."/>
            <person name="Klenk H.-P."/>
            <person name="Klenk H.-P."/>
        </authorList>
    </citation>
    <scope>NUCLEOTIDE SEQUENCE [LARGE SCALE GENOMIC DNA]</scope>
    <source>
        <strain evidence="9 10">SP4</strain>
        <plasmid evidence="10">Plasmid 2</plasmid>
    </source>
</reference>
<organism evidence="9 10">
    <name type="scientific">Natronococcus occultus SP4</name>
    <dbReference type="NCBI Taxonomy" id="694430"/>
    <lineage>
        <taxon>Archaea</taxon>
        <taxon>Methanobacteriati</taxon>
        <taxon>Methanobacteriota</taxon>
        <taxon>Stenosarchaea group</taxon>
        <taxon>Halobacteria</taxon>
        <taxon>Halobacteriales</taxon>
        <taxon>Natrialbaceae</taxon>
        <taxon>Natronococcus</taxon>
    </lineage>
</organism>
<evidence type="ECO:0000256" key="2">
    <source>
        <dbReference type="ARBA" id="ARBA00022576"/>
    </source>
</evidence>
<dbReference type="InterPro" id="IPR013977">
    <property type="entry name" value="GcvT_C"/>
</dbReference>
<geneLocation type="plasmid" evidence="9">
    <name>2</name>
</geneLocation>
<dbReference type="GO" id="GO:0032259">
    <property type="term" value="P:methylation"/>
    <property type="evidence" value="ECO:0007669"/>
    <property type="project" value="UniProtKB-KW"/>
</dbReference>